<dbReference type="EMBL" id="CP138335">
    <property type="protein sequence ID" value="XBW07818.1"/>
    <property type="molecule type" value="Genomic_DNA"/>
</dbReference>
<organism evidence="9">
    <name type="scientific">Scrofimicrobium appendicitidis</name>
    <dbReference type="NCBI Taxonomy" id="3079930"/>
    <lineage>
        <taxon>Bacteria</taxon>
        <taxon>Bacillati</taxon>
        <taxon>Actinomycetota</taxon>
        <taxon>Actinomycetes</taxon>
        <taxon>Actinomycetales</taxon>
        <taxon>Actinomycetaceae</taxon>
        <taxon>Scrofimicrobium</taxon>
    </lineage>
</organism>
<evidence type="ECO:0000256" key="6">
    <source>
        <dbReference type="SAM" id="MobiDB-lite"/>
    </source>
</evidence>
<keyword evidence="3" id="KW-0378">Hydrolase</keyword>
<dbReference type="Gene3D" id="3.90.1720.10">
    <property type="entry name" value="endopeptidase domain like (from Nostoc punctiforme)"/>
    <property type="match status" value="1"/>
</dbReference>
<feature type="region of interest" description="Disordered" evidence="6">
    <location>
        <begin position="228"/>
        <end position="305"/>
    </location>
</feature>
<reference evidence="9" key="1">
    <citation type="submission" date="2023-11" db="EMBL/GenBank/DDBJ databases">
        <title>Scrofimicrobium hongkongense sp. nov., isolated from a patient with peritonitis.</title>
        <authorList>
            <person name="Lao H.Y."/>
            <person name="Wong A.Y.P."/>
            <person name="Ng T.L."/>
            <person name="Wong R.Y.L."/>
            <person name="Yau M.C.Y."/>
            <person name="Lam J.Y.W."/>
            <person name="Siu G.K.H."/>
        </authorList>
    </citation>
    <scope>NUCLEOTIDE SEQUENCE</scope>
    <source>
        <strain evidence="9">R131</strain>
    </source>
</reference>
<keyword evidence="4" id="KW-0788">Thiol protease</keyword>
<evidence type="ECO:0000256" key="2">
    <source>
        <dbReference type="ARBA" id="ARBA00022670"/>
    </source>
</evidence>
<dbReference type="AlphaFoldDB" id="A0AAU7V6F3"/>
<feature type="signal peptide" evidence="7">
    <location>
        <begin position="1"/>
        <end position="19"/>
    </location>
</feature>
<dbReference type="RefSeq" id="WP_350258019.1">
    <property type="nucleotide sequence ID" value="NZ_CP138335.1"/>
</dbReference>
<dbReference type="InterPro" id="IPR000064">
    <property type="entry name" value="NLP_P60_dom"/>
</dbReference>
<feature type="compositionally biased region" description="Pro residues" evidence="6">
    <location>
        <begin position="276"/>
        <end position="299"/>
    </location>
</feature>
<accession>A0AAU7V6F3</accession>
<dbReference type="SUPFAM" id="SSF54001">
    <property type="entry name" value="Cysteine proteinases"/>
    <property type="match status" value="1"/>
</dbReference>
<sequence>MLGVIAALALVFTPQMALAAPTQDDIDAAREDERLAELSVAQIEVRLAAVRADLQQARIESALAGEALVAAKENLDEATEAAEKAQAEADEAMAKFEDARSELATVAQSAFRGGSGALDPLAPYLTSDGLQSVESRRNIIDSFGSAADSKLQNVAALEQVANVMAESAKKAKAAEEKAYSNVEAKTKAAEEKLSAAQALESDTELQSEALLAELAAKQNTTVELIRERDAAQQAEREAAERQAAIERSEQQTGGGGGSAPAPSQPGNGGGGGGTTTPPPTPPVTPPPSKPDPIPTPPPSTGGGGIDTVIAVAKSLLGAPYVWGGTGPGYDCSGLVVTAYAAIGVYLPRVSSQQWGATSRVSVGNAIPGDLIFWSSNGSQSGIYHVAIYLGGGQIIEAADYGIPLRITSIYNWGNVLGAGRVI</sequence>
<dbReference type="InterPro" id="IPR051202">
    <property type="entry name" value="Peptidase_C40"/>
</dbReference>
<proteinExistence type="inferred from homology"/>
<dbReference type="GO" id="GO:0006508">
    <property type="term" value="P:proteolysis"/>
    <property type="evidence" value="ECO:0007669"/>
    <property type="project" value="UniProtKB-KW"/>
</dbReference>
<evidence type="ECO:0000256" key="4">
    <source>
        <dbReference type="ARBA" id="ARBA00022807"/>
    </source>
</evidence>
<dbReference type="PROSITE" id="PS51935">
    <property type="entry name" value="NLPC_P60"/>
    <property type="match status" value="1"/>
</dbReference>
<evidence type="ECO:0000313" key="9">
    <source>
        <dbReference type="EMBL" id="XBW07818.1"/>
    </source>
</evidence>
<dbReference type="GO" id="GO:0008234">
    <property type="term" value="F:cysteine-type peptidase activity"/>
    <property type="evidence" value="ECO:0007669"/>
    <property type="project" value="UniProtKB-KW"/>
</dbReference>
<evidence type="ECO:0000256" key="1">
    <source>
        <dbReference type="ARBA" id="ARBA00007074"/>
    </source>
</evidence>
<comment type="similarity">
    <text evidence="1">Belongs to the peptidase C40 family.</text>
</comment>
<dbReference type="PANTHER" id="PTHR47053:SF1">
    <property type="entry name" value="MUREIN DD-ENDOPEPTIDASE MEPH-RELATED"/>
    <property type="match status" value="1"/>
</dbReference>
<feature type="compositionally biased region" description="Basic and acidic residues" evidence="6">
    <location>
        <begin position="228"/>
        <end position="249"/>
    </location>
</feature>
<feature type="chain" id="PRO_5043952731" evidence="7">
    <location>
        <begin position="20"/>
        <end position="422"/>
    </location>
</feature>
<dbReference type="Pfam" id="PF00877">
    <property type="entry name" value="NLPC_P60"/>
    <property type="match status" value="1"/>
</dbReference>
<evidence type="ECO:0000259" key="8">
    <source>
        <dbReference type="PROSITE" id="PS51935"/>
    </source>
</evidence>
<dbReference type="KEGG" id="sapp:SAC06_09260"/>
<evidence type="ECO:0000256" key="7">
    <source>
        <dbReference type="SAM" id="SignalP"/>
    </source>
</evidence>
<name>A0AAU7V6F3_9ACTO</name>
<protein>
    <submittedName>
        <fullName evidence="9">C40 family peptidase</fullName>
    </submittedName>
</protein>
<evidence type="ECO:0000256" key="3">
    <source>
        <dbReference type="ARBA" id="ARBA00022801"/>
    </source>
</evidence>
<feature type="domain" description="NlpC/P60" evidence="8">
    <location>
        <begin position="302"/>
        <end position="422"/>
    </location>
</feature>
<keyword evidence="7" id="KW-0732">Signal</keyword>
<evidence type="ECO:0000256" key="5">
    <source>
        <dbReference type="SAM" id="Coils"/>
    </source>
</evidence>
<dbReference type="InterPro" id="IPR038765">
    <property type="entry name" value="Papain-like_cys_pep_sf"/>
</dbReference>
<keyword evidence="5" id="KW-0175">Coiled coil</keyword>
<keyword evidence="2" id="KW-0645">Protease</keyword>
<feature type="coiled-coil region" evidence="5">
    <location>
        <begin position="40"/>
        <end position="102"/>
    </location>
</feature>
<dbReference type="PANTHER" id="PTHR47053">
    <property type="entry name" value="MUREIN DD-ENDOPEPTIDASE MEPH-RELATED"/>
    <property type="match status" value="1"/>
</dbReference>
<gene>
    <name evidence="9" type="ORF">SAC06_09260</name>
</gene>